<protein>
    <submittedName>
        <fullName evidence="12">Probable sulfate transporter 3.5</fullName>
    </submittedName>
</protein>
<dbReference type="EMBL" id="BKCJ010006756">
    <property type="protein sequence ID" value="GEU73781.1"/>
    <property type="molecule type" value="Genomic_DNA"/>
</dbReference>
<feature type="domain" description="C3H1-type" evidence="11">
    <location>
        <begin position="87"/>
        <end position="114"/>
    </location>
</feature>
<dbReference type="Pfam" id="PF00916">
    <property type="entry name" value="Sulfate_transp"/>
    <property type="match status" value="1"/>
</dbReference>
<dbReference type="PANTHER" id="PTHR15725">
    <property type="entry name" value="ZN-FINGER, C-X8-C-X5-C-X3-H TYPE-CONTAINING"/>
    <property type="match status" value="1"/>
</dbReference>
<keyword evidence="3 8" id="KW-0479">Metal-binding</keyword>
<evidence type="ECO:0000256" key="3">
    <source>
        <dbReference type="ARBA" id="ARBA00022723"/>
    </source>
</evidence>
<dbReference type="InterPro" id="IPR036855">
    <property type="entry name" value="Znf_CCCH_sf"/>
</dbReference>
<evidence type="ECO:0000256" key="10">
    <source>
        <dbReference type="SAM" id="Phobius"/>
    </source>
</evidence>
<keyword evidence="6 10" id="KW-1133">Transmembrane helix</keyword>
<feature type="zinc finger region" description="C3H1-type" evidence="8">
    <location>
        <begin position="87"/>
        <end position="114"/>
    </location>
</feature>
<gene>
    <name evidence="12" type="ORF">Tci_045759</name>
</gene>
<evidence type="ECO:0000256" key="4">
    <source>
        <dbReference type="ARBA" id="ARBA00022771"/>
    </source>
</evidence>
<feature type="zinc finger region" description="C3H1-type" evidence="8">
    <location>
        <begin position="39"/>
        <end position="65"/>
    </location>
</feature>
<evidence type="ECO:0000256" key="1">
    <source>
        <dbReference type="ARBA" id="ARBA00004141"/>
    </source>
</evidence>
<reference evidence="12" key="1">
    <citation type="journal article" date="2019" name="Sci. Rep.">
        <title>Draft genome of Tanacetum cinerariifolium, the natural source of mosquito coil.</title>
        <authorList>
            <person name="Yamashiro T."/>
            <person name="Shiraishi A."/>
            <person name="Satake H."/>
            <person name="Nakayama K."/>
        </authorList>
    </citation>
    <scope>NUCLEOTIDE SEQUENCE</scope>
</reference>
<dbReference type="InterPro" id="IPR031421">
    <property type="entry name" value="DUF4666"/>
</dbReference>
<organism evidence="12">
    <name type="scientific">Tanacetum cinerariifolium</name>
    <name type="common">Dalmatian daisy</name>
    <name type="synonym">Chrysanthemum cinerariifolium</name>
    <dbReference type="NCBI Taxonomy" id="118510"/>
    <lineage>
        <taxon>Eukaryota</taxon>
        <taxon>Viridiplantae</taxon>
        <taxon>Streptophyta</taxon>
        <taxon>Embryophyta</taxon>
        <taxon>Tracheophyta</taxon>
        <taxon>Spermatophyta</taxon>
        <taxon>Magnoliopsida</taxon>
        <taxon>eudicotyledons</taxon>
        <taxon>Gunneridae</taxon>
        <taxon>Pentapetalae</taxon>
        <taxon>asterids</taxon>
        <taxon>campanulids</taxon>
        <taxon>Asterales</taxon>
        <taxon>Asteraceae</taxon>
        <taxon>Asteroideae</taxon>
        <taxon>Anthemideae</taxon>
        <taxon>Anthemidinae</taxon>
        <taxon>Tanacetum</taxon>
    </lineage>
</organism>
<feature type="transmembrane region" description="Helical" evidence="10">
    <location>
        <begin position="840"/>
        <end position="859"/>
    </location>
</feature>
<evidence type="ECO:0000259" key="11">
    <source>
        <dbReference type="PROSITE" id="PS50103"/>
    </source>
</evidence>
<evidence type="ECO:0000256" key="5">
    <source>
        <dbReference type="ARBA" id="ARBA00022833"/>
    </source>
</evidence>
<evidence type="ECO:0000313" key="12">
    <source>
        <dbReference type="EMBL" id="GEU73781.1"/>
    </source>
</evidence>
<accession>A0A6L2MIK4</accession>
<feature type="domain" description="C3H1-type" evidence="11">
    <location>
        <begin position="8"/>
        <end position="37"/>
    </location>
</feature>
<dbReference type="InterPro" id="IPR041686">
    <property type="entry name" value="Znf-CCCH_3"/>
</dbReference>
<dbReference type="GO" id="GO:0003729">
    <property type="term" value="F:mRNA binding"/>
    <property type="evidence" value="ECO:0007669"/>
    <property type="project" value="TreeGrafter"/>
</dbReference>
<feature type="transmembrane region" description="Helical" evidence="10">
    <location>
        <begin position="899"/>
        <end position="920"/>
    </location>
</feature>
<dbReference type="GO" id="GO:0016020">
    <property type="term" value="C:membrane"/>
    <property type="evidence" value="ECO:0007669"/>
    <property type="project" value="UniProtKB-SubCell"/>
</dbReference>
<feature type="transmembrane region" description="Helical" evidence="10">
    <location>
        <begin position="702"/>
        <end position="718"/>
    </location>
</feature>
<dbReference type="SMART" id="SM00356">
    <property type="entry name" value="ZnF_C3H1"/>
    <property type="match status" value="3"/>
</dbReference>
<dbReference type="Pfam" id="PF15697">
    <property type="entry name" value="DUF4666"/>
    <property type="match status" value="1"/>
</dbReference>
<sequence length="1060" mass="120009">MEEQELIIKRFTDCVYFLASPLTCKKGIECEYRHCEVARLNPRDCWYWLGGCCYNPKCAFRHPPLDGLKEAYHEPPNLNSGPALPVDKTNVPCYYYLKGFCSKGDNCSFLHGPAASTVTNEVTCEKKLYAATNTGSKPVKSHPDPPESAQIEHTHPVEKRSQDPYQLASRVPEKSEPAKSKENVRHVVFVQSDQNVEDGFVQSEENIEDEEFVQIEENIEDEEFVQIEENIEDEEFVQSEENVKHEEFVQSESDGFDDQSSDGYVEREGWLKSPPGFDVLVEGESERLGYEKDADYYTVYDEEPRVVDAHYSDYNSAYTKSESALREQRYDVYDRFDNMSEQPRESIFYRLSFQKRNSKPEPILKRRRGSDLREFLKHRVVDGTFFKGYDSNHRIRGNSERHGPRVGIDFDYRTRISEVVYMNKHRPPIRDKRLMKPLVLSSAVSMSRKPAQYSNRRSRDESGVFTGPKSLDQIKEEKKKALQGSFNVTESDGFQGPRPLNMSFRRSGSSGLVWDDKLLSGELKTRDEIDRAKPEPLRLDPKPYRTVEVAPTIDPPSPKASGCGGICVLVFLFRKTLECNHFSCKAGHNGVTGHLSSRPSHATLIVWLPVTRHQGRNKRGVVTMVTSRVPCVCGTSWMLLFFDMRVCGILEDISLLIVAFLFQKSKQCHGSSYLIILASIRAQDSSFVPPLIYAIFGNSKHLAVGTVASSSLIIAAAIEKKVHAEDDPQLYLNLIFTATLISGVIQLILGVFRLGILVDFLSHSTITGFMGGTATIICLQQLKGIFGLKHFTTHTDVVSVITAIFKYKHEIRWECTLVGVFFLIVLRIAKMVKQKRPKLFWVSAVAPMVVVGLGCFFAWQLPVKKWGITVVGPLKKGINPPSINNLDFNPKYISAPIEAGVITALIALAEGIAIGRSFALMVNQQIDGNKEMVAFGLMNIIGSLTSCYLTTGPFSKTAVNYNAGYMYDSLKSIIELYMMNRQHGRLILESVQNGPLIWPTIEENEVYALVSNHKIAKDLWDRIQLLMQGTSLTKQARECKLYDEFDKFAYKMREHYVSFT</sequence>
<dbReference type="AlphaFoldDB" id="A0A6L2MIK4"/>
<keyword evidence="2 10" id="KW-0812">Transmembrane</keyword>
<feature type="compositionally biased region" description="Basic and acidic residues" evidence="9">
    <location>
        <begin position="141"/>
        <end position="162"/>
    </location>
</feature>
<feature type="transmembrane region" description="Helical" evidence="10">
    <location>
        <begin position="730"/>
        <end position="754"/>
    </location>
</feature>
<feature type="zinc finger region" description="C3H1-type" evidence="8">
    <location>
        <begin position="8"/>
        <end position="37"/>
    </location>
</feature>
<evidence type="ECO:0000256" key="9">
    <source>
        <dbReference type="SAM" id="MobiDB-lite"/>
    </source>
</evidence>
<evidence type="ECO:0000256" key="2">
    <source>
        <dbReference type="ARBA" id="ARBA00022692"/>
    </source>
</evidence>
<feature type="region of interest" description="Disordered" evidence="9">
    <location>
        <begin position="449"/>
        <end position="468"/>
    </location>
</feature>
<feature type="transmembrane region" description="Helical" evidence="10">
    <location>
        <begin position="811"/>
        <end position="828"/>
    </location>
</feature>
<dbReference type="Pfam" id="PF15663">
    <property type="entry name" value="zf-CCCH_3"/>
    <property type="match status" value="1"/>
</dbReference>
<dbReference type="GO" id="GO:0008270">
    <property type="term" value="F:zinc ion binding"/>
    <property type="evidence" value="ECO:0007669"/>
    <property type="project" value="UniProtKB-KW"/>
</dbReference>
<name>A0A6L2MIK4_TANCI</name>
<feature type="domain" description="C3H1-type" evidence="11">
    <location>
        <begin position="39"/>
        <end position="65"/>
    </location>
</feature>
<keyword evidence="7 10" id="KW-0472">Membrane</keyword>
<feature type="compositionally biased region" description="Basic and acidic residues" evidence="9">
    <location>
        <begin position="171"/>
        <end position="180"/>
    </location>
</feature>
<dbReference type="PANTHER" id="PTHR15725:SF21">
    <property type="entry name" value="ZINC FINGER, CCCH-TYPE-RELATED"/>
    <property type="match status" value="1"/>
</dbReference>
<evidence type="ECO:0000256" key="7">
    <source>
        <dbReference type="ARBA" id="ARBA00023136"/>
    </source>
</evidence>
<comment type="caution">
    <text evidence="12">The sequence shown here is derived from an EMBL/GenBank/DDBJ whole genome shotgun (WGS) entry which is preliminary data.</text>
</comment>
<dbReference type="PROSITE" id="PS50103">
    <property type="entry name" value="ZF_C3H1"/>
    <property type="match status" value="3"/>
</dbReference>
<evidence type="ECO:0000256" key="8">
    <source>
        <dbReference type="PROSITE-ProRule" id="PRU00723"/>
    </source>
</evidence>
<keyword evidence="5 8" id="KW-0862">Zinc</keyword>
<dbReference type="Pfam" id="PF00642">
    <property type="entry name" value="zf-CCCH"/>
    <property type="match status" value="1"/>
</dbReference>
<dbReference type="Gene3D" id="4.10.1000.10">
    <property type="entry name" value="Zinc finger, CCCH-type"/>
    <property type="match status" value="2"/>
</dbReference>
<dbReference type="InterPro" id="IPR000571">
    <property type="entry name" value="Znf_CCCH"/>
</dbReference>
<comment type="subcellular location">
    <subcellularLocation>
        <location evidence="1">Membrane</location>
        <topology evidence="1">Multi-pass membrane protein</topology>
    </subcellularLocation>
</comment>
<dbReference type="InterPro" id="IPR011547">
    <property type="entry name" value="SLC26A/SulP_dom"/>
</dbReference>
<keyword evidence="4 8" id="KW-0863">Zinc-finger</keyword>
<proteinExistence type="predicted"/>
<feature type="transmembrane region" description="Helical" evidence="10">
    <location>
        <begin position="932"/>
        <end position="951"/>
    </location>
</feature>
<dbReference type="SUPFAM" id="SSF90229">
    <property type="entry name" value="CCCH zinc finger"/>
    <property type="match status" value="1"/>
</dbReference>
<evidence type="ECO:0000256" key="6">
    <source>
        <dbReference type="ARBA" id="ARBA00022989"/>
    </source>
</evidence>
<feature type="region of interest" description="Disordered" evidence="9">
    <location>
        <begin position="134"/>
        <end position="180"/>
    </location>
</feature>